<organism evidence="1 2">
    <name type="scientific">Marinomonas colpomeniae</name>
    <dbReference type="NCBI Taxonomy" id="2774408"/>
    <lineage>
        <taxon>Bacteria</taxon>
        <taxon>Pseudomonadati</taxon>
        <taxon>Pseudomonadota</taxon>
        <taxon>Gammaproteobacteria</taxon>
        <taxon>Oceanospirillales</taxon>
        <taxon>Oceanospirillaceae</taxon>
        <taxon>Marinomonas</taxon>
    </lineage>
</organism>
<sequence>MDRFKPDELERRVDEVLYYKWDPIGINHYVSARAEYRPYVSSILQILKLGDSVKLIEKMQDIERNSMGLEGEESNAREISELLLSHKEAIENGHA</sequence>
<protein>
    <submittedName>
        <fullName evidence="1">Uncharacterized protein</fullName>
    </submittedName>
</protein>
<evidence type="ECO:0000313" key="2">
    <source>
        <dbReference type="Proteomes" id="UP000604161"/>
    </source>
</evidence>
<name>A0ABR8P4F6_9GAMM</name>
<gene>
    <name evidence="1" type="ORF">IF202_14355</name>
</gene>
<proteinExistence type="predicted"/>
<accession>A0ABR8P4F6</accession>
<comment type="caution">
    <text evidence="1">The sequence shown here is derived from an EMBL/GenBank/DDBJ whole genome shotgun (WGS) entry which is preliminary data.</text>
</comment>
<dbReference type="RefSeq" id="WP_191595608.1">
    <property type="nucleotide sequence ID" value="NZ_JACYFC010000005.1"/>
</dbReference>
<evidence type="ECO:0000313" key="1">
    <source>
        <dbReference type="EMBL" id="MBD5772217.1"/>
    </source>
</evidence>
<dbReference type="Proteomes" id="UP000604161">
    <property type="component" value="Unassembled WGS sequence"/>
</dbReference>
<reference evidence="1 2" key="1">
    <citation type="submission" date="2020-09" db="EMBL/GenBank/DDBJ databases">
        <title>Marinomonas sp. nov., isolated from the cysticercosis algae of Qingdao, China.</title>
        <authorList>
            <person name="Sun X."/>
        </authorList>
    </citation>
    <scope>NUCLEOTIDE SEQUENCE [LARGE SCALE GENOMIC DNA]</scope>
    <source>
        <strain evidence="1 2">SM2066</strain>
    </source>
</reference>
<dbReference type="EMBL" id="JACYFC010000005">
    <property type="protein sequence ID" value="MBD5772217.1"/>
    <property type="molecule type" value="Genomic_DNA"/>
</dbReference>
<keyword evidence="2" id="KW-1185">Reference proteome</keyword>